<reference evidence="3 4" key="1">
    <citation type="submission" date="2019-07" db="EMBL/GenBank/DDBJ databases">
        <title>New species of Amycolatopsis and Streptomyces.</title>
        <authorList>
            <person name="Duangmal K."/>
            <person name="Teo W.F.A."/>
            <person name="Lipun K."/>
        </authorList>
    </citation>
    <scope>NUCLEOTIDE SEQUENCE [LARGE SCALE GENOMIC DNA]</scope>
    <source>
        <strain evidence="3 4">NBRC 106415</strain>
    </source>
</reference>
<dbReference type="PANTHER" id="PTHR30290">
    <property type="entry name" value="PERIPLASMIC BINDING COMPONENT OF ABC TRANSPORTER"/>
    <property type="match status" value="1"/>
</dbReference>
<dbReference type="Gene3D" id="3.40.190.10">
    <property type="entry name" value="Periplasmic binding protein-like II"/>
    <property type="match status" value="1"/>
</dbReference>
<dbReference type="Pfam" id="PF00496">
    <property type="entry name" value="SBP_bac_5"/>
    <property type="match status" value="1"/>
</dbReference>
<feature type="chain" id="PRO_5039223272" evidence="1">
    <location>
        <begin position="24"/>
        <end position="543"/>
    </location>
</feature>
<dbReference type="AlphaFoldDB" id="A0A5N8XBN2"/>
<gene>
    <name evidence="3" type="ORF">FNH08_04975</name>
</gene>
<name>A0A5N8XBN2_9ACTN</name>
<dbReference type="Gene3D" id="3.90.76.10">
    <property type="entry name" value="Dipeptide-binding Protein, Domain 1"/>
    <property type="match status" value="1"/>
</dbReference>
<dbReference type="GO" id="GO:1904680">
    <property type="term" value="F:peptide transmembrane transporter activity"/>
    <property type="evidence" value="ECO:0007669"/>
    <property type="project" value="TreeGrafter"/>
</dbReference>
<comment type="caution">
    <text evidence="3">The sequence shown here is derived from an EMBL/GenBank/DDBJ whole genome shotgun (WGS) entry which is preliminary data.</text>
</comment>
<organism evidence="3 4">
    <name type="scientific">Streptomyces spongiae</name>
    <dbReference type="NCBI Taxonomy" id="565072"/>
    <lineage>
        <taxon>Bacteria</taxon>
        <taxon>Bacillati</taxon>
        <taxon>Actinomycetota</taxon>
        <taxon>Actinomycetes</taxon>
        <taxon>Kitasatosporales</taxon>
        <taxon>Streptomycetaceae</taxon>
        <taxon>Streptomyces</taxon>
    </lineage>
</organism>
<proteinExistence type="predicted"/>
<dbReference type="GO" id="GO:0042597">
    <property type="term" value="C:periplasmic space"/>
    <property type="evidence" value="ECO:0007669"/>
    <property type="project" value="UniProtKB-ARBA"/>
</dbReference>
<feature type="domain" description="Solute-binding protein family 5" evidence="2">
    <location>
        <begin position="92"/>
        <end position="460"/>
    </location>
</feature>
<dbReference type="EMBL" id="VJZC01000018">
    <property type="protein sequence ID" value="MPY56546.1"/>
    <property type="molecule type" value="Genomic_DNA"/>
</dbReference>
<keyword evidence="1" id="KW-0732">Signal</keyword>
<dbReference type="Proteomes" id="UP000400924">
    <property type="component" value="Unassembled WGS sequence"/>
</dbReference>
<dbReference type="OrthoDB" id="5243526at2"/>
<feature type="signal peptide" evidence="1">
    <location>
        <begin position="1"/>
        <end position="23"/>
    </location>
</feature>
<evidence type="ECO:0000259" key="2">
    <source>
        <dbReference type="Pfam" id="PF00496"/>
    </source>
</evidence>
<dbReference type="CDD" id="cd00995">
    <property type="entry name" value="PBP2_NikA_DppA_OppA_like"/>
    <property type="match status" value="1"/>
</dbReference>
<evidence type="ECO:0000256" key="1">
    <source>
        <dbReference type="SAM" id="SignalP"/>
    </source>
</evidence>
<evidence type="ECO:0000313" key="3">
    <source>
        <dbReference type="EMBL" id="MPY56546.1"/>
    </source>
</evidence>
<evidence type="ECO:0000313" key="4">
    <source>
        <dbReference type="Proteomes" id="UP000400924"/>
    </source>
</evidence>
<dbReference type="InterPro" id="IPR030678">
    <property type="entry name" value="Peptide/Ni-bd"/>
</dbReference>
<protein>
    <submittedName>
        <fullName evidence="3">ABC transporter substrate-binding protein</fullName>
    </submittedName>
</protein>
<accession>A0A5N8XBN2</accession>
<dbReference type="PROSITE" id="PS51257">
    <property type="entry name" value="PROKAR_LIPOPROTEIN"/>
    <property type="match status" value="1"/>
</dbReference>
<dbReference type="GO" id="GO:0015833">
    <property type="term" value="P:peptide transport"/>
    <property type="evidence" value="ECO:0007669"/>
    <property type="project" value="TreeGrafter"/>
</dbReference>
<dbReference type="GO" id="GO:0043190">
    <property type="term" value="C:ATP-binding cassette (ABC) transporter complex"/>
    <property type="evidence" value="ECO:0007669"/>
    <property type="project" value="InterPro"/>
</dbReference>
<sequence>MVRVRTKLLGVAVVAAVGAAACGSPPPTKGQHQTATLSATTAVPVGDTGPLTWGLYRATSSLDPLTAIDIPESSVIDSLCESLLLQKPDFALAPGLAESAEYTDPRTLVLKLRPDVRFWDGTLLTPADVVFSLQRARDPKAGGYYSTVFERVASIKATGPHEVELKLSEPDYWLRGELSTMAGTIVQKNDTERKGKKFGTPSGGVMCTGPFRLKSWKAGGETVIERNSTYWNPDQRAKTPRITFKPVESSSAQTAALRTGDLDGYYSPTLSSYEQLKKNARLTVATGPALATDALAITNLQGPLGDVRVRRALSLAIDRSAYSQAVYHDQVATPRTSTNPGTWAYGTSVFAETSGKASPLDRDLDQAKKLVRQAGAEGRTLVMAVVPALSSINTLSTVVSEAARALGLKIEFKTFSPDVFGTLFVDPKAREGIDLLPTLNGPYHGDPAPYLATYTLPGGGQNFSGWQDAKVTRLLTAARETAGDDNRAKLVAEADQLITKELPWIPIAHPYSVVYMSKKITGAPASSVFGNGPWANMIGAARK</sequence>
<dbReference type="InterPro" id="IPR000914">
    <property type="entry name" value="SBP_5_dom"/>
</dbReference>
<dbReference type="PIRSF" id="PIRSF002741">
    <property type="entry name" value="MppA"/>
    <property type="match status" value="1"/>
</dbReference>
<dbReference type="Gene3D" id="3.10.105.10">
    <property type="entry name" value="Dipeptide-binding Protein, Domain 3"/>
    <property type="match status" value="1"/>
</dbReference>
<dbReference type="SUPFAM" id="SSF53850">
    <property type="entry name" value="Periplasmic binding protein-like II"/>
    <property type="match status" value="1"/>
</dbReference>
<dbReference type="RefSeq" id="WP_152770012.1">
    <property type="nucleotide sequence ID" value="NZ_VJZC01000018.1"/>
</dbReference>
<keyword evidence="4" id="KW-1185">Reference proteome</keyword>
<dbReference type="InterPro" id="IPR039424">
    <property type="entry name" value="SBP_5"/>
</dbReference>